<feature type="transmembrane region" description="Helical" evidence="7">
    <location>
        <begin position="285"/>
        <end position="304"/>
    </location>
</feature>
<dbReference type="CDD" id="cd03392">
    <property type="entry name" value="PAP2_like_2"/>
    <property type="match status" value="1"/>
</dbReference>
<evidence type="ECO:0000313" key="9">
    <source>
        <dbReference type="EMBL" id="MEX1663646.1"/>
    </source>
</evidence>
<evidence type="ECO:0000256" key="3">
    <source>
        <dbReference type="ARBA" id="ARBA00022475"/>
    </source>
</evidence>
<comment type="similarity">
    <text evidence="2">Belongs to the DedA family.</text>
</comment>
<dbReference type="Gene3D" id="1.20.144.10">
    <property type="entry name" value="Phosphatidic acid phosphatase type 2/haloperoxidase"/>
    <property type="match status" value="1"/>
</dbReference>
<feature type="transmembrane region" description="Helical" evidence="7">
    <location>
        <begin position="112"/>
        <end position="132"/>
    </location>
</feature>
<evidence type="ECO:0000256" key="4">
    <source>
        <dbReference type="ARBA" id="ARBA00022692"/>
    </source>
</evidence>
<evidence type="ECO:0000256" key="1">
    <source>
        <dbReference type="ARBA" id="ARBA00004651"/>
    </source>
</evidence>
<dbReference type="Proteomes" id="UP001557465">
    <property type="component" value="Unassembled WGS sequence"/>
</dbReference>
<feature type="transmembrane region" description="Helical" evidence="7">
    <location>
        <begin position="431"/>
        <end position="449"/>
    </location>
</feature>
<dbReference type="SUPFAM" id="SSF48317">
    <property type="entry name" value="Acid phosphatase/Vanadium-dependent haloperoxidase"/>
    <property type="match status" value="1"/>
</dbReference>
<protein>
    <submittedName>
        <fullName evidence="9">Phosphatase PAP2 family protein</fullName>
    </submittedName>
</protein>
<name>A0ABV3TPW9_9RHOB</name>
<feature type="transmembrane region" description="Helical" evidence="7">
    <location>
        <begin position="398"/>
        <end position="419"/>
    </location>
</feature>
<evidence type="ECO:0000313" key="10">
    <source>
        <dbReference type="Proteomes" id="UP001557465"/>
    </source>
</evidence>
<feature type="transmembrane region" description="Helical" evidence="7">
    <location>
        <begin position="144"/>
        <end position="165"/>
    </location>
</feature>
<comment type="caution">
    <text evidence="9">The sequence shown here is derived from an EMBL/GenBank/DDBJ whole genome shotgun (WGS) entry which is preliminary data.</text>
</comment>
<dbReference type="InterPro" id="IPR032816">
    <property type="entry name" value="VTT_dom"/>
</dbReference>
<dbReference type="EMBL" id="JBFRYC010000022">
    <property type="protein sequence ID" value="MEX1663646.1"/>
    <property type="molecule type" value="Genomic_DNA"/>
</dbReference>
<feature type="transmembrane region" description="Helical" evidence="7">
    <location>
        <begin position="177"/>
        <end position="196"/>
    </location>
</feature>
<keyword evidence="3" id="KW-1003">Cell membrane</keyword>
<dbReference type="Pfam" id="PF09335">
    <property type="entry name" value="VTT_dom"/>
    <property type="match status" value="1"/>
</dbReference>
<accession>A0ABV3TPW9</accession>
<feature type="transmembrane region" description="Helical" evidence="7">
    <location>
        <begin position="12"/>
        <end position="39"/>
    </location>
</feature>
<evidence type="ECO:0000259" key="8">
    <source>
        <dbReference type="SMART" id="SM00014"/>
    </source>
</evidence>
<gene>
    <name evidence="9" type="ORF">AB4874_18835</name>
</gene>
<dbReference type="Pfam" id="PF01569">
    <property type="entry name" value="PAP2"/>
    <property type="match status" value="1"/>
</dbReference>
<sequence>MLSSIHEILPSLAALGILGYWIIGAATALEAFLLTGIFVPGTLIVDAGGVLVQQGMLDFFDLAWFVAIGSILGGEASFWLGRRARRGMLGRWNVEAMPAFARAQRLFAKRGGFALVLGRFLGPVAAFVPFAAAIAGMETRRFRIWNIVSGFPYALAHLAFGYGLGSGLSRFSPMMTRAALFVAVLSVLAALLWWTLRQLDRTLPHLLAMAGGVMDEIARHPRIDSWGARHPRIAQFLTRRLDRTHFTGLPATVLGVAFAYLAALWLGLAFDFVRAEPIVQIDARLAQLMHLFWTPALIQVFTWITALGDTRLVAAVLALAVLWLVLLRRPGLLVGLLVALGTDLISVVALKTAFGRPRSALGYFTETTGSFPSGHATLSVAFYGMLFYLLWRLGRMGAVMAAFLATLVAGLIGLSRLYLVEHYLSDVLAGWVLGGLCLISGIAVAEWMMHGRAAPKVQPLNWHKITALVVSLGLIAYAGLRVSDYSKALNPSPALGGNVQISSAVGLFGDHTLPATAHTLSGERKFAINIAFWAKDQAQLRGALTAQGWTLSAAPSLGGLVKTAIGDMRDRSGAGDALAPLFWNTLPNDLALSLQGKTSELDQPRLRLWSTRFIRPEGIRLWVGTLTRDDGFDLEDAIPAPDLASALAKGLIAKGLAVSAGTLTPVGQPAIALIDLR</sequence>
<organism evidence="9 10">
    <name type="scientific">Thioclava arctica</name>
    <dbReference type="NCBI Taxonomy" id="3238301"/>
    <lineage>
        <taxon>Bacteria</taxon>
        <taxon>Pseudomonadati</taxon>
        <taxon>Pseudomonadota</taxon>
        <taxon>Alphaproteobacteria</taxon>
        <taxon>Rhodobacterales</taxon>
        <taxon>Paracoccaceae</taxon>
        <taxon>Thioclava</taxon>
    </lineage>
</organism>
<keyword evidence="5 7" id="KW-1133">Transmembrane helix</keyword>
<dbReference type="InterPro" id="IPR036938">
    <property type="entry name" value="PAP2/HPO_sf"/>
</dbReference>
<dbReference type="InterPro" id="IPR025902">
    <property type="entry name" value="LssY-like-C_dom"/>
</dbReference>
<keyword evidence="4 7" id="KW-0812">Transmembrane</keyword>
<evidence type="ECO:0000256" key="6">
    <source>
        <dbReference type="ARBA" id="ARBA00023136"/>
    </source>
</evidence>
<dbReference type="InterPro" id="IPR000326">
    <property type="entry name" value="PAP2/HPO"/>
</dbReference>
<feature type="transmembrane region" description="Helical" evidence="7">
    <location>
        <begin position="334"/>
        <end position="354"/>
    </location>
</feature>
<dbReference type="Pfam" id="PF14067">
    <property type="entry name" value="LssY_C"/>
    <property type="match status" value="1"/>
</dbReference>
<reference evidence="9 10" key="1">
    <citation type="journal article" date="2011" name="Int. J. Syst. Evol. Microbiol.">
        <title>Zhongshania antarctica gen. nov., sp. nov. and Zhongshania guokunii sp. nov., gammaproteobacteria respectively isolated from coastal attached (fast) ice and surface seawater of the Antarctic.</title>
        <authorList>
            <person name="Li H.J."/>
            <person name="Zhang X.Y."/>
            <person name="Chen C.X."/>
            <person name="Zhang Y.J."/>
            <person name="Gao Z.M."/>
            <person name="Yu Y."/>
            <person name="Chen X.L."/>
            <person name="Chen B."/>
            <person name="Zhang Y.Z."/>
        </authorList>
    </citation>
    <scope>NUCLEOTIDE SEQUENCE [LARGE SCALE GENOMIC DNA]</scope>
    <source>
        <strain evidence="9 10">15-R06ZXC-3</strain>
    </source>
</reference>
<dbReference type="PANTHER" id="PTHR30353">
    <property type="entry name" value="INNER MEMBRANE PROTEIN DEDA-RELATED"/>
    <property type="match status" value="1"/>
</dbReference>
<evidence type="ECO:0000256" key="7">
    <source>
        <dbReference type="SAM" id="Phobius"/>
    </source>
</evidence>
<comment type="subcellular location">
    <subcellularLocation>
        <location evidence="1">Cell membrane</location>
        <topology evidence="1">Multi-pass membrane protein</topology>
    </subcellularLocation>
</comment>
<feature type="transmembrane region" description="Helical" evidence="7">
    <location>
        <begin position="59"/>
        <end position="81"/>
    </location>
</feature>
<feature type="transmembrane region" description="Helical" evidence="7">
    <location>
        <begin position="249"/>
        <end position="273"/>
    </location>
</feature>
<proteinExistence type="inferred from homology"/>
<keyword evidence="10" id="KW-1185">Reference proteome</keyword>
<feature type="transmembrane region" description="Helical" evidence="7">
    <location>
        <begin position="374"/>
        <end position="391"/>
    </location>
</feature>
<feature type="transmembrane region" description="Helical" evidence="7">
    <location>
        <begin position="310"/>
        <end position="327"/>
    </location>
</feature>
<feature type="transmembrane region" description="Helical" evidence="7">
    <location>
        <begin position="461"/>
        <end position="480"/>
    </location>
</feature>
<feature type="domain" description="Phosphatidic acid phosphatase type 2/haloperoxidase" evidence="8">
    <location>
        <begin position="334"/>
        <end position="442"/>
    </location>
</feature>
<dbReference type="PANTHER" id="PTHR30353:SF15">
    <property type="entry name" value="INNER MEMBRANE PROTEIN YABI"/>
    <property type="match status" value="1"/>
</dbReference>
<evidence type="ECO:0000256" key="2">
    <source>
        <dbReference type="ARBA" id="ARBA00010792"/>
    </source>
</evidence>
<dbReference type="RefSeq" id="WP_368393146.1">
    <property type="nucleotide sequence ID" value="NZ_JBFRYC010000022.1"/>
</dbReference>
<evidence type="ECO:0000256" key="5">
    <source>
        <dbReference type="ARBA" id="ARBA00022989"/>
    </source>
</evidence>
<dbReference type="SMART" id="SM00014">
    <property type="entry name" value="acidPPc"/>
    <property type="match status" value="1"/>
</dbReference>
<keyword evidence="6 7" id="KW-0472">Membrane</keyword>
<dbReference type="InterPro" id="IPR032818">
    <property type="entry name" value="DedA-like"/>
</dbReference>